<evidence type="ECO:0000256" key="2">
    <source>
        <dbReference type="ARBA" id="ARBA00023270"/>
    </source>
</evidence>
<dbReference type="STRING" id="40998.A0A2P7ZKC7"/>
<keyword evidence="2" id="KW-0704">Schiff base</keyword>
<keyword evidence="4" id="KW-1185">Reference proteome</keyword>
<gene>
    <name evidence="3" type="ORF">B9Z65_72</name>
</gene>
<dbReference type="InterPro" id="IPR020624">
    <property type="entry name" value="Schiff_base-form_aldolases_CS"/>
</dbReference>
<dbReference type="EMBL" id="NHZQ01000174">
    <property type="protein sequence ID" value="PSK48661.1"/>
    <property type="molecule type" value="Genomic_DNA"/>
</dbReference>
<evidence type="ECO:0000256" key="1">
    <source>
        <dbReference type="ARBA" id="ARBA00023239"/>
    </source>
</evidence>
<dbReference type="AlphaFoldDB" id="A0A2P7ZKC7"/>
<evidence type="ECO:0000313" key="4">
    <source>
        <dbReference type="Proteomes" id="UP000243723"/>
    </source>
</evidence>
<protein>
    <submittedName>
        <fullName evidence="3">L-threo-3-deoxy-hexylosonate aldolase</fullName>
    </submittedName>
</protein>
<dbReference type="SMART" id="SM01130">
    <property type="entry name" value="DHDPS"/>
    <property type="match status" value="1"/>
</dbReference>
<dbReference type="GO" id="GO:0008840">
    <property type="term" value="F:4-hydroxy-tetrahydrodipicolinate synthase activity"/>
    <property type="evidence" value="ECO:0007669"/>
    <property type="project" value="TreeGrafter"/>
</dbReference>
<dbReference type="PANTHER" id="PTHR12128:SF68">
    <property type="entry name" value="DIHYDRODIPICOLINATE SYNTHETASE"/>
    <property type="match status" value="1"/>
</dbReference>
<proteinExistence type="predicted"/>
<dbReference type="Proteomes" id="UP000243723">
    <property type="component" value="Unassembled WGS sequence"/>
</dbReference>
<evidence type="ECO:0000313" key="3">
    <source>
        <dbReference type="EMBL" id="PSK48661.1"/>
    </source>
</evidence>
<dbReference type="PANTHER" id="PTHR12128">
    <property type="entry name" value="DIHYDRODIPICOLINATE SYNTHASE"/>
    <property type="match status" value="1"/>
</dbReference>
<dbReference type="InterPro" id="IPR013785">
    <property type="entry name" value="Aldolase_TIM"/>
</dbReference>
<dbReference type="Gene3D" id="3.20.20.70">
    <property type="entry name" value="Aldolase class I"/>
    <property type="match status" value="1"/>
</dbReference>
<name>A0A2P7ZKC7_9PEZI</name>
<sequence>MSSPPPNGIYVPVPTFFARASASNYDPANPPLDLETQTAHSLFLVRGGIKGLVILGSTGEAIHITNAERRELISSQRKELDNAGFKDRPIIAGTATQNIGETLEQIKEAKEAGAEYAMVLSPGYFASAASQEGVAKWFEAVADKAVLPVMIYHYPGVTNNLSIVPETFERLAAHKNIVGCKLSHGDIPDHTLIAASPKIDKKSFVVFSGLGQNLLPVLTVGGQGAIDGLAGIFPRTVVRLYQLYHDSSAKGTTKADIEEMRDLQFRICQGERIVAKWGAVGIKEAIARLWGFGDKEGARLPLQGGLQGGDAEWAKFKEVHEGLKAYEESLEKGKPLPLR</sequence>
<reference evidence="3 4" key="1">
    <citation type="submission" date="2017-05" db="EMBL/GenBank/DDBJ databases">
        <title>Draft genome sequence of Elsinoe australis.</title>
        <authorList>
            <person name="Cheng Q."/>
        </authorList>
    </citation>
    <scope>NUCLEOTIDE SEQUENCE [LARGE SCALE GENOMIC DNA]</scope>
    <source>
        <strain evidence="3 4">NL1</strain>
    </source>
</reference>
<accession>A0A2P7ZKC7</accession>
<dbReference type="Pfam" id="PF00701">
    <property type="entry name" value="DHDPS"/>
    <property type="match status" value="1"/>
</dbReference>
<dbReference type="PROSITE" id="PS00665">
    <property type="entry name" value="DHDPS_1"/>
    <property type="match status" value="1"/>
</dbReference>
<dbReference type="InterPro" id="IPR002220">
    <property type="entry name" value="DapA-like"/>
</dbReference>
<comment type="caution">
    <text evidence="3">The sequence shown here is derived from an EMBL/GenBank/DDBJ whole genome shotgun (WGS) entry which is preliminary data.</text>
</comment>
<dbReference type="SUPFAM" id="SSF51569">
    <property type="entry name" value="Aldolase"/>
    <property type="match status" value="1"/>
</dbReference>
<dbReference type="CDD" id="cd00408">
    <property type="entry name" value="DHDPS-like"/>
    <property type="match status" value="1"/>
</dbReference>
<dbReference type="OrthoDB" id="191315at2759"/>
<dbReference type="PRINTS" id="PR00146">
    <property type="entry name" value="DHPICSNTHASE"/>
</dbReference>
<keyword evidence="1" id="KW-0456">Lyase</keyword>
<organism evidence="3 4">
    <name type="scientific">Elsinoe australis</name>
    <dbReference type="NCBI Taxonomy" id="40998"/>
    <lineage>
        <taxon>Eukaryota</taxon>
        <taxon>Fungi</taxon>
        <taxon>Dikarya</taxon>
        <taxon>Ascomycota</taxon>
        <taxon>Pezizomycotina</taxon>
        <taxon>Dothideomycetes</taxon>
        <taxon>Dothideomycetidae</taxon>
        <taxon>Myriangiales</taxon>
        <taxon>Elsinoaceae</taxon>
        <taxon>Elsinoe</taxon>
    </lineage>
</organism>